<dbReference type="Proteomes" id="UP000000758">
    <property type="component" value="Chromosome"/>
</dbReference>
<proteinExistence type="predicted"/>
<dbReference type="AlphaFoldDB" id="A0RYQ6"/>
<dbReference type="InterPro" id="IPR027417">
    <property type="entry name" value="P-loop_NTPase"/>
</dbReference>
<evidence type="ECO:0000313" key="1">
    <source>
        <dbReference type="EMBL" id="ABK78473.1"/>
    </source>
</evidence>
<keyword evidence="1" id="KW-0808">Transferase</keyword>
<dbReference type="GO" id="GO:0004140">
    <property type="term" value="F:dephospho-CoA kinase activity"/>
    <property type="evidence" value="ECO:0007669"/>
    <property type="project" value="UniProtKB-EC"/>
</dbReference>
<organism evidence="1 2">
    <name type="scientific">Cenarchaeum symbiosum (strain A)</name>
    <dbReference type="NCBI Taxonomy" id="414004"/>
    <lineage>
        <taxon>Archaea</taxon>
        <taxon>Nitrososphaerota</taxon>
        <taxon>Candidatus Cenarchaeales</taxon>
        <taxon>Candidatus Cenarchaeaceae</taxon>
        <taxon>Candidatus Cenarchaeum</taxon>
    </lineage>
</organism>
<dbReference type="STRING" id="414004.CENSYa_1864"/>
<name>A0RYQ6_CENSY</name>
<dbReference type="PANTHER" id="PTHR41930">
    <property type="entry name" value="UPF0200 PROTEIN MJ1399"/>
    <property type="match status" value="1"/>
</dbReference>
<gene>
    <name evidence="1" type="ordered locus">CENSYa_1864</name>
</gene>
<keyword evidence="2" id="KW-1185">Reference proteome</keyword>
<dbReference type="KEGG" id="csy:CENSYa_1864"/>
<keyword evidence="1" id="KW-0418">Kinase</keyword>
<sequence>MPGVGKSTIAAGLAVMGYVTINMGDMVRKEAARRGIEPTGGNLGRLMLELREKGGPGAIAELIRPQIDAAGPGTAVIDGIRSNDEIEFLKGVGRVRILSIHASAGRRFGLLQGRGRPDDPREMRQLEERDARELGVGIGTSIALADESLSNNGLTAEQLVDRAVSIIQGWEEEDAA</sequence>
<dbReference type="EC" id="2.7.1.24" evidence="1"/>
<protein>
    <submittedName>
        <fullName evidence="1">Dephospho-CoA kinase</fullName>
        <ecNumber evidence="1">2.7.1.24</ecNumber>
    </submittedName>
</protein>
<reference evidence="1 2" key="1">
    <citation type="journal article" date="2006" name="Proc. Natl. Acad. Sci. U.S.A.">
        <title>Genomic analysis of the uncultivated marine crenarchaeote Cenarchaeum symbiosum.</title>
        <authorList>
            <person name="Hallam S.J."/>
            <person name="Konstantinidis K.T."/>
            <person name="Putnam N."/>
            <person name="Schleper C."/>
            <person name="Watanabe Y."/>
            <person name="Sugahara J."/>
            <person name="Preston C."/>
            <person name="de la Torre J."/>
            <person name="Richardson P.M."/>
            <person name="DeLong E.F."/>
        </authorList>
    </citation>
    <scope>NUCLEOTIDE SEQUENCE [LARGE SCALE GENOMIC DNA]</scope>
    <source>
        <strain evidence="2">A</strain>
    </source>
</reference>
<dbReference type="Gene3D" id="3.40.50.300">
    <property type="entry name" value="P-loop containing nucleotide triphosphate hydrolases"/>
    <property type="match status" value="1"/>
</dbReference>
<dbReference type="EnsemblBacteria" id="ABK78473">
    <property type="protein sequence ID" value="ABK78473"/>
    <property type="gene ID" value="CENSYa_1864"/>
</dbReference>
<evidence type="ECO:0000313" key="2">
    <source>
        <dbReference type="Proteomes" id="UP000000758"/>
    </source>
</evidence>
<accession>A0RYQ6</accession>
<dbReference type="SUPFAM" id="SSF52540">
    <property type="entry name" value="P-loop containing nucleoside triphosphate hydrolases"/>
    <property type="match status" value="1"/>
</dbReference>
<dbReference type="HOGENOM" id="CLU_096329_0_0_2"/>
<dbReference type="Pfam" id="PF13207">
    <property type="entry name" value="AAA_17"/>
    <property type="match status" value="1"/>
</dbReference>
<dbReference type="EMBL" id="DP000238">
    <property type="protein sequence ID" value="ABK78473.1"/>
    <property type="molecule type" value="Genomic_DNA"/>
</dbReference>
<dbReference type="PANTHER" id="PTHR41930:SF1">
    <property type="entry name" value="DEPHOSPHO-COA KINASE"/>
    <property type="match status" value="1"/>
</dbReference>